<keyword evidence="2" id="KW-0805">Transcription regulation</keyword>
<dbReference type="InterPro" id="IPR028082">
    <property type="entry name" value="Peripla_BP_I"/>
</dbReference>
<dbReference type="Pfam" id="PF00356">
    <property type="entry name" value="LacI"/>
    <property type="match status" value="1"/>
</dbReference>
<evidence type="ECO:0000313" key="7">
    <source>
        <dbReference type="Proteomes" id="UP000255207"/>
    </source>
</evidence>
<sequence>MVSLNARIVQSNALAVCGACASYGGCQEDSVSRGPKLSDVAAAAKVHQSTASRALDPNLSRRLSPEVVERVRRIADELGYSRNAIAASLRMQRSRMVGVIVPDLTNTMFPPMFRGIEDRLSTEGYSAILANSDFRPAKERSIIDTYLDRRLDGMILASAHLEDAEQLEALARKVPVVLMNREIADASVTAVIGDDAGGISEMFAHLAGLGHERIAHIAGPQDTSTGVARRDAFLAAARKAARGFDGRLLVAAETYSEREGYRCARHLLEAGGGPTAILAANDWLAIGCLTAIEEAGLNCPQDISVTGFNDMPFADRMRPPLTTIRIPHYRMGFEAADHLLALIAAPETTPTRVVMPPALIVRGSTAQRGG</sequence>
<dbReference type="SMART" id="SM00354">
    <property type="entry name" value="HTH_LACI"/>
    <property type="match status" value="1"/>
</dbReference>
<dbReference type="PANTHER" id="PTHR30146">
    <property type="entry name" value="LACI-RELATED TRANSCRIPTIONAL REPRESSOR"/>
    <property type="match status" value="1"/>
</dbReference>
<dbReference type="Pfam" id="PF13377">
    <property type="entry name" value="Peripla_BP_3"/>
    <property type="match status" value="1"/>
</dbReference>
<keyword evidence="1" id="KW-0678">Repressor</keyword>
<keyword evidence="4" id="KW-0804">Transcription</keyword>
<organism evidence="6 7">
    <name type="scientific">Bosea caraganae</name>
    <dbReference type="NCBI Taxonomy" id="2763117"/>
    <lineage>
        <taxon>Bacteria</taxon>
        <taxon>Pseudomonadati</taxon>
        <taxon>Pseudomonadota</taxon>
        <taxon>Alphaproteobacteria</taxon>
        <taxon>Hyphomicrobiales</taxon>
        <taxon>Boseaceae</taxon>
        <taxon>Bosea</taxon>
    </lineage>
</organism>
<dbReference type="PANTHER" id="PTHR30146:SF148">
    <property type="entry name" value="HTH-TYPE TRANSCRIPTIONAL REPRESSOR PURR-RELATED"/>
    <property type="match status" value="1"/>
</dbReference>
<gene>
    <name evidence="6" type="ORF">DWE98_10770</name>
</gene>
<dbReference type="SUPFAM" id="SSF53822">
    <property type="entry name" value="Periplasmic binding protein-like I"/>
    <property type="match status" value="1"/>
</dbReference>
<dbReference type="PROSITE" id="PS50932">
    <property type="entry name" value="HTH_LACI_2"/>
    <property type="match status" value="1"/>
</dbReference>
<evidence type="ECO:0000256" key="2">
    <source>
        <dbReference type="ARBA" id="ARBA00023015"/>
    </source>
</evidence>
<dbReference type="SUPFAM" id="SSF47413">
    <property type="entry name" value="lambda repressor-like DNA-binding domains"/>
    <property type="match status" value="1"/>
</dbReference>
<dbReference type="AlphaFoldDB" id="A0A370L8E0"/>
<keyword evidence="3" id="KW-0238">DNA-binding</keyword>
<feature type="domain" description="HTH lacI-type" evidence="5">
    <location>
        <begin position="35"/>
        <end position="91"/>
    </location>
</feature>
<dbReference type="GO" id="GO:0003700">
    <property type="term" value="F:DNA-binding transcription factor activity"/>
    <property type="evidence" value="ECO:0007669"/>
    <property type="project" value="TreeGrafter"/>
</dbReference>
<dbReference type="Proteomes" id="UP000255207">
    <property type="component" value="Unassembled WGS sequence"/>
</dbReference>
<protein>
    <submittedName>
        <fullName evidence="6">LacI family transcriptional regulator</fullName>
    </submittedName>
</protein>
<dbReference type="InterPro" id="IPR000843">
    <property type="entry name" value="HTH_LacI"/>
</dbReference>
<dbReference type="Gene3D" id="1.10.260.40">
    <property type="entry name" value="lambda repressor-like DNA-binding domains"/>
    <property type="match status" value="1"/>
</dbReference>
<accession>A0A370L8E0</accession>
<dbReference type="InterPro" id="IPR010982">
    <property type="entry name" value="Lambda_DNA-bd_dom_sf"/>
</dbReference>
<reference evidence="7" key="1">
    <citation type="submission" date="2018-07" db="EMBL/GenBank/DDBJ databases">
        <authorList>
            <person name="Safronova V.I."/>
            <person name="Chirak E.R."/>
            <person name="Sazanova A.L."/>
        </authorList>
    </citation>
    <scope>NUCLEOTIDE SEQUENCE [LARGE SCALE GENOMIC DNA]</scope>
    <source>
        <strain evidence="7">RCAM04685</strain>
    </source>
</reference>
<evidence type="ECO:0000259" key="5">
    <source>
        <dbReference type="PROSITE" id="PS50932"/>
    </source>
</evidence>
<dbReference type="EMBL" id="QQTP01000004">
    <property type="protein sequence ID" value="RDJ26296.1"/>
    <property type="molecule type" value="Genomic_DNA"/>
</dbReference>
<evidence type="ECO:0000313" key="6">
    <source>
        <dbReference type="EMBL" id="RDJ26296.1"/>
    </source>
</evidence>
<dbReference type="Gene3D" id="3.40.50.2300">
    <property type="match status" value="2"/>
</dbReference>
<comment type="caution">
    <text evidence="6">The sequence shown here is derived from an EMBL/GenBank/DDBJ whole genome shotgun (WGS) entry which is preliminary data.</text>
</comment>
<name>A0A370L8E0_9HYPH</name>
<keyword evidence="7" id="KW-1185">Reference proteome</keyword>
<evidence type="ECO:0000256" key="3">
    <source>
        <dbReference type="ARBA" id="ARBA00023125"/>
    </source>
</evidence>
<dbReference type="CDD" id="cd06267">
    <property type="entry name" value="PBP1_LacI_sugar_binding-like"/>
    <property type="match status" value="1"/>
</dbReference>
<dbReference type="InterPro" id="IPR046335">
    <property type="entry name" value="LacI/GalR-like_sensor"/>
</dbReference>
<evidence type="ECO:0000256" key="4">
    <source>
        <dbReference type="ARBA" id="ARBA00023163"/>
    </source>
</evidence>
<proteinExistence type="predicted"/>
<dbReference type="GO" id="GO:0000976">
    <property type="term" value="F:transcription cis-regulatory region binding"/>
    <property type="evidence" value="ECO:0007669"/>
    <property type="project" value="TreeGrafter"/>
</dbReference>
<evidence type="ECO:0000256" key="1">
    <source>
        <dbReference type="ARBA" id="ARBA00022491"/>
    </source>
</evidence>
<dbReference type="CDD" id="cd01392">
    <property type="entry name" value="HTH_LacI"/>
    <property type="match status" value="1"/>
</dbReference>